<dbReference type="Gene3D" id="3.30.420.150">
    <property type="entry name" value="Exopolyphosphatase. Domain 2"/>
    <property type="match status" value="1"/>
</dbReference>
<gene>
    <name evidence="3" type="ORF">BZA70DRAFT_275294</name>
</gene>
<dbReference type="InterPro" id="IPR050273">
    <property type="entry name" value="GppA/Ppx_hydrolase"/>
</dbReference>
<dbReference type="PANTHER" id="PTHR30005">
    <property type="entry name" value="EXOPOLYPHOSPHATASE"/>
    <property type="match status" value="1"/>
</dbReference>
<dbReference type="SUPFAM" id="SSF53067">
    <property type="entry name" value="Actin-like ATPase domain"/>
    <property type="match status" value="2"/>
</dbReference>
<feature type="domain" description="Ppx/GppA phosphatase N-terminal" evidence="1">
    <location>
        <begin position="25"/>
        <end position="320"/>
    </location>
</feature>
<dbReference type="Proteomes" id="UP001498771">
    <property type="component" value="Unassembled WGS sequence"/>
</dbReference>
<feature type="domain" description="RTG2 C-terminal" evidence="2">
    <location>
        <begin position="327"/>
        <end position="472"/>
    </location>
</feature>
<evidence type="ECO:0000313" key="3">
    <source>
        <dbReference type="EMBL" id="KAK7206900.1"/>
    </source>
</evidence>
<reference evidence="3 4" key="1">
    <citation type="submission" date="2024-03" db="EMBL/GenBank/DDBJ databases">
        <title>Genome-scale model development and genomic sequencing of the oleaginous clade Lipomyces.</title>
        <authorList>
            <consortium name="Lawrence Berkeley National Laboratory"/>
            <person name="Czajka J.J."/>
            <person name="Han Y."/>
            <person name="Kim J."/>
            <person name="Mondo S.J."/>
            <person name="Hofstad B.A."/>
            <person name="Robles A."/>
            <person name="Haridas S."/>
            <person name="Riley R."/>
            <person name="LaButti K."/>
            <person name="Pangilinan J."/>
            <person name="Andreopoulos W."/>
            <person name="Lipzen A."/>
            <person name="Yan J."/>
            <person name="Wang M."/>
            <person name="Ng V."/>
            <person name="Grigoriev I.V."/>
            <person name="Spatafora J.W."/>
            <person name="Magnuson J.K."/>
            <person name="Baker S.E."/>
            <person name="Pomraning K.R."/>
        </authorList>
    </citation>
    <scope>NUCLEOTIDE SEQUENCE [LARGE SCALE GENOMIC DNA]</scope>
    <source>
        <strain evidence="3 4">Phaff 52-87</strain>
    </source>
</reference>
<protein>
    <submittedName>
        <fullName evidence="3">Ppx/GppA phosphatase family-domain-containing protein</fullName>
    </submittedName>
</protein>
<dbReference type="Pfam" id="PF23566">
    <property type="entry name" value="RTG2_C"/>
    <property type="match status" value="1"/>
</dbReference>
<organism evidence="3 4">
    <name type="scientific">Myxozyma melibiosi</name>
    <dbReference type="NCBI Taxonomy" id="54550"/>
    <lineage>
        <taxon>Eukaryota</taxon>
        <taxon>Fungi</taxon>
        <taxon>Dikarya</taxon>
        <taxon>Ascomycota</taxon>
        <taxon>Saccharomycotina</taxon>
        <taxon>Lipomycetes</taxon>
        <taxon>Lipomycetales</taxon>
        <taxon>Lipomycetaceae</taxon>
        <taxon>Myxozyma</taxon>
    </lineage>
</organism>
<dbReference type="InterPro" id="IPR043129">
    <property type="entry name" value="ATPase_NBD"/>
</dbReference>
<dbReference type="RefSeq" id="XP_064769933.1">
    <property type="nucleotide sequence ID" value="XM_064912131.1"/>
</dbReference>
<dbReference type="PANTHER" id="PTHR30005:SF0">
    <property type="entry name" value="RETROGRADE REGULATION PROTEIN 2"/>
    <property type="match status" value="1"/>
</dbReference>
<sequence length="539" mass="58514">MLIGVVDMGSNAVRFTVTDLSSPHTARNLPTLYQDRAKISLYDALSSSSDRRIPRLVIERLQVSLRRYDVVCRALGVRSENVSVFGTEASRTAANSGELLQAIKAVNDKWSVSLLAQGMEAKYGALGIAASNHEINGVVMDLGGGSIQVSWVSTLGGKLSISETAVSLPYGAAALSVKLAKTKSHSEVRSELIKAFASALRRIEPPFSLKGANLYLSGGGFRALGCFAMSILSDDEYYPVPIVNGYRCSLKDLDKVTQRQINEQIAGRLEDMFRISKRRASQLPSIFFLMQALISAAPALGSAYFCQGGTKEGYLYSKLSDSVKFKDPLLCSSIEYATPASEKIATLLDFAMSAFTPAYITKRIAPTIANLLYVHGSYSKDTQATAALNFAITGPLAKAFGLSHVDRALIGIILCERWGGDVFDERVLGRLCSLVVSESRGSLGYTYMFWGYYIAKLGTVLAELFPAGIADGGGSSRVKIGVVKDEVDVMIVEMIFAGDDPLRLASWDKIEGLEKAIRKFKKRYDVSKVPVISFRTKVV</sequence>
<evidence type="ECO:0000313" key="4">
    <source>
        <dbReference type="Proteomes" id="UP001498771"/>
    </source>
</evidence>
<keyword evidence="4" id="KW-1185">Reference proteome</keyword>
<evidence type="ECO:0000259" key="1">
    <source>
        <dbReference type="Pfam" id="PF02541"/>
    </source>
</evidence>
<proteinExistence type="predicted"/>
<comment type="caution">
    <text evidence="3">The sequence shown here is derived from an EMBL/GenBank/DDBJ whole genome shotgun (WGS) entry which is preliminary data.</text>
</comment>
<dbReference type="EMBL" id="JBBJBU010000002">
    <property type="protein sequence ID" value="KAK7206900.1"/>
    <property type="molecule type" value="Genomic_DNA"/>
</dbReference>
<name>A0ABR1FAM5_9ASCO</name>
<evidence type="ECO:0000259" key="2">
    <source>
        <dbReference type="Pfam" id="PF23566"/>
    </source>
</evidence>
<dbReference type="InterPro" id="IPR003695">
    <property type="entry name" value="Ppx_GppA_N"/>
</dbReference>
<accession>A0ABR1FAM5</accession>
<dbReference type="Gene3D" id="3.30.420.40">
    <property type="match status" value="1"/>
</dbReference>
<dbReference type="Pfam" id="PF02541">
    <property type="entry name" value="Ppx-GppA"/>
    <property type="match status" value="1"/>
</dbReference>
<dbReference type="InterPro" id="IPR057512">
    <property type="entry name" value="RTG2_C"/>
</dbReference>
<dbReference type="GeneID" id="90037643"/>